<evidence type="ECO:0000313" key="10">
    <source>
        <dbReference type="EMBL" id="WNC69418.1"/>
    </source>
</evidence>
<dbReference type="InterPro" id="IPR004568">
    <property type="entry name" value="Ppantetheine-prot_Trfase_dom"/>
</dbReference>
<comment type="subcellular location">
    <subcellularLocation>
        <location evidence="8">Cytoplasm</location>
    </subcellularLocation>
</comment>
<evidence type="ECO:0000256" key="4">
    <source>
        <dbReference type="ARBA" id="ARBA00022832"/>
    </source>
</evidence>
<keyword evidence="3 8" id="KW-0479">Metal-binding</keyword>
<comment type="function">
    <text evidence="8">Transfers the 4'-phosphopantetheine moiety from coenzyme A to a Ser of acyl-carrier-protein.</text>
</comment>
<evidence type="ECO:0000313" key="11">
    <source>
        <dbReference type="Proteomes" id="UP001248581"/>
    </source>
</evidence>
<dbReference type="RefSeq" id="WP_348388561.1">
    <property type="nucleotide sequence ID" value="NZ_CP134146.1"/>
</dbReference>
<dbReference type="HAMAP" id="MF_00101">
    <property type="entry name" value="AcpS"/>
    <property type="match status" value="1"/>
</dbReference>
<feature type="binding site" evidence="8">
    <location>
        <position position="9"/>
    </location>
    <ligand>
        <name>Mg(2+)</name>
        <dbReference type="ChEBI" id="CHEBI:18420"/>
    </ligand>
</feature>
<keyword evidence="4 8" id="KW-0276">Fatty acid metabolism</keyword>
<evidence type="ECO:0000256" key="2">
    <source>
        <dbReference type="ARBA" id="ARBA00022679"/>
    </source>
</evidence>
<comment type="similarity">
    <text evidence="8">Belongs to the P-Pant transferase superfamily. AcpS family.</text>
</comment>
<keyword evidence="6 8" id="KW-0443">Lipid metabolism</keyword>
<keyword evidence="2 8" id="KW-0808">Transferase</keyword>
<proteinExistence type="inferred from homology"/>
<dbReference type="Gene3D" id="3.90.470.20">
    <property type="entry name" value="4'-phosphopantetheinyl transferase domain"/>
    <property type="match status" value="1"/>
</dbReference>
<reference evidence="11" key="1">
    <citation type="submission" date="2023-09" db="EMBL/GenBank/DDBJ databases">
        <authorList>
            <person name="Li S."/>
            <person name="Li X."/>
            <person name="Zhang C."/>
            <person name="Zhao Z."/>
        </authorList>
    </citation>
    <scope>NUCLEOTIDE SEQUENCE [LARGE SCALE GENOMIC DNA]</scope>
    <source>
        <strain evidence="11">SQ345</strain>
    </source>
</reference>
<evidence type="ECO:0000256" key="7">
    <source>
        <dbReference type="ARBA" id="ARBA00023160"/>
    </source>
</evidence>
<comment type="cofactor">
    <cofactor evidence="8">
        <name>Mg(2+)</name>
        <dbReference type="ChEBI" id="CHEBI:18420"/>
    </cofactor>
</comment>
<dbReference type="NCBIfam" id="TIGR00556">
    <property type="entry name" value="pantethn_trn"/>
    <property type="match status" value="1"/>
</dbReference>
<gene>
    <name evidence="8 10" type="primary">acpS</name>
    <name evidence="10" type="ORF">RI845_04520</name>
</gene>
<keyword evidence="5 8" id="KW-0460">Magnesium</keyword>
<protein>
    <recommendedName>
        <fullName evidence="8">Holo-[acyl-carrier-protein] synthase</fullName>
        <shortName evidence="8">Holo-ACP synthase</shortName>
        <ecNumber evidence="8">2.7.8.7</ecNumber>
    </recommendedName>
    <alternativeName>
        <fullName evidence="8">4'-phosphopantetheinyl transferase AcpS</fullName>
    </alternativeName>
</protein>
<evidence type="ECO:0000256" key="8">
    <source>
        <dbReference type="HAMAP-Rule" id="MF_00101"/>
    </source>
</evidence>
<evidence type="ECO:0000259" key="9">
    <source>
        <dbReference type="Pfam" id="PF01648"/>
    </source>
</evidence>
<dbReference type="InterPro" id="IPR008278">
    <property type="entry name" value="4-PPantetheinyl_Trfase_dom"/>
</dbReference>
<name>A0ABY9TM64_9GAMM</name>
<dbReference type="EC" id="2.7.8.7" evidence="8"/>
<dbReference type="EMBL" id="CP134146">
    <property type="protein sequence ID" value="WNC69418.1"/>
    <property type="molecule type" value="Genomic_DNA"/>
</dbReference>
<dbReference type="SUPFAM" id="SSF56214">
    <property type="entry name" value="4'-phosphopantetheinyl transferase"/>
    <property type="match status" value="1"/>
</dbReference>
<feature type="domain" description="4'-phosphopantetheinyl transferase" evidence="9">
    <location>
        <begin position="5"/>
        <end position="121"/>
    </location>
</feature>
<evidence type="ECO:0000256" key="5">
    <source>
        <dbReference type="ARBA" id="ARBA00022842"/>
    </source>
</evidence>
<dbReference type="GO" id="GO:0008897">
    <property type="term" value="F:holo-[acyl-carrier-protein] synthase activity"/>
    <property type="evidence" value="ECO:0007669"/>
    <property type="project" value="UniProtKB-EC"/>
</dbReference>
<sequence>MSVVGIGNDIVEISRIANMADKARARLALRVLTPREHAHYLTLKQPERFLAKRWAGKEAAAKALGRGIADGISFQHFDIVSLSTGQPTLEISGRALEVAKTLNANSWHISLSDEQEYALAFVVLSN</sequence>
<keyword evidence="8" id="KW-0963">Cytoplasm</keyword>
<evidence type="ECO:0000256" key="3">
    <source>
        <dbReference type="ARBA" id="ARBA00022723"/>
    </source>
</evidence>
<keyword evidence="7 8" id="KW-0275">Fatty acid biosynthesis</keyword>
<dbReference type="Pfam" id="PF01648">
    <property type="entry name" value="ACPS"/>
    <property type="match status" value="1"/>
</dbReference>
<dbReference type="Proteomes" id="UP001248581">
    <property type="component" value="Chromosome"/>
</dbReference>
<accession>A0ABY9TM64</accession>
<keyword evidence="11" id="KW-1185">Reference proteome</keyword>
<evidence type="ECO:0000256" key="6">
    <source>
        <dbReference type="ARBA" id="ARBA00023098"/>
    </source>
</evidence>
<comment type="catalytic activity">
    <reaction evidence="8">
        <text>apo-[ACP] + CoA = holo-[ACP] + adenosine 3',5'-bisphosphate + H(+)</text>
        <dbReference type="Rhea" id="RHEA:12068"/>
        <dbReference type="Rhea" id="RHEA-COMP:9685"/>
        <dbReference type="Rhea" id="RHEA-COMP:9690"/>
        <dbReference type="ChEBI" id="CHEBI:15378"/>
        <dbReference type="ChEBI" id="CHEBI:29999"/>
        <dbReference type="ChEBI" id="CHEBI:57287"/>
        <dbReference type="ChEBI" id="CHEBI:58343"/>
        <dbReference type="ChEBI" id="CHEBI:64479"/>
        <dbReference type="EC" id="2.7.8.7"/>
    </reaction>
</comment>
<dbReference type="InterPro" id="IPR037143">
    <property type="entry name" value="4-PPantetheinyl_Trfase_dom_sf"/>
</dbReference>
<dbReference type="InterPro" id="IPR002582">
    <property type="entry name" value="ACPS"/>
</dbReference>
<dbReference type="NCBIfam" id="TIGR00516">
    <property type="entry name" value="acpS"/>
    <property type="match status" value="1"/>
</dbReference>
<evidence type="ECO:0000256" key="1">
    <source>
        <dbReference type="ARBA" id="ARBA00022516"/>
    </source>
</evidence>
<feature type="binding site" evidence="8">
    <location>
        <position position="58"/>
    </location>
    <ligand>
        <name>Mg(2+)</name>
        <dbReference type="ChEBI" id="CHEBI:18420"/>
    </ligand>
</feature>
<organism evidence="10 11">
    <name type="scientific">Thalassotalea nanhaiensis</name>
    <dbReference type="NCBI Taxonomy" id="3065648"/>
    <lineage>
        <taxon>Bacteria</taxon>
        <taxon>Pseudomonadati</taxon>
        <taxon>Pseudomonadota</taxon>
        <taxon>Gammaproteobacteria</taxon>
        <taxon>Alteromonadales</taxon>
        <taxon>Colwelliaceae</taxon>
        <taxon>Thalassotalea</taxon>
    </lineage>
</organism>
<keyword evidence="1 8" id="KW-0444">Lipid biosynthesis</keyword>